<sequence>MAICSEQGLTVLLLCDQNRPDDRVSHGPRYLSLGLGSEDGELRRLERMGRVQQQWQKRRRERRYWGTAAGRAVQVPPRGHVCSGASTQTTPIRTLSSIRIMQVSYGMALVVRVAGAADDDARSQKSAWRRATVQTTTQASEATTNGQNQWLQRRHISPLTMHPTICGIMGRLRSTLF</sequence>
<evidence type="ECO:0000313" key="1">
    <source>
        <dbReference type="EMBL" id="KAK2029205.1"/>
    </source>
</evidence>
<accession>A0AAD9M538</accession>
<name>A0AAD9M538_9PEZI</name>
<proteinExistence type="predicted"/>
<gene>
    <name evidence="1" type="ORF">LX32DRAFT_375874</name>
</gene>
<comment type="caution">
    <text evidence="1">The sequence shown here is derived from an EMBL/GenBank/DDBJ whole genome shotgun (WGS) entry which is preliminary data.</text>
</comment>
<keyword evidence="2" id="KW-1185">Reference proteome</keyword>
<dbReference type="AlphaFoldDB" id="A0AAD9M538"/>
<dbReference type="EMBL" id="MU842867">
    <property type="protein sequence ID" value="KAK2029205.1"/>
    <property type="molecule type" value="Genomic_DNA"/>
</dbReference>
<protein>
    <submittedName>
        <fullName evidence="1">Uncharacterized protein</fullName>
    </submittedName>
</protein>
<organism evidence="1 2">
    <name type="scientific">Colletotrichum zoysiae</name>
    <dbReference type="NCBI Taxonomy" id="1216348"/>
    <lineage>
        <taxon>Eukaryota</taxon>
        <taxon>Fungi</taxon>
        <taxon>Dikarya</taxon>
        <taxon>Ascomycota</taxon>
        <taxon>Pezizomycotina</taxon>
        <taxon>Sordariomycetes</taxon>
        <taxon>Hypocreomycetidae</taxon>
        <taxon>Glomerellales</taxon>
        <taxon>Glomerellaceae</taxon>
        <taxon>Colletotrichum</taxon>
        <taxon>Colletotrichum graminicola species complex</taxon>
    </lineage>
</organism>
<evidence type="ECO:0000313" key="2">
    <source>
        <dbReference type="Proteomes" id="UP001232148"/>
    </source>
</evidence>
<reference evidence="1" key="1">
    <citation type="submission" date="2021-06" db="EMBL/GenBank/DDBJ databases">
        <title>Comparative genomics, transcriptomics and evolutionary studies reveal genomic signatures of adaptation to plant cell wall in hemibiotrophic fungi.</title>
        <authorList>
            <consortium name="DOE Joint Genome Institute"/>
            <person name="Baroncelli R."/>
            <person name="Diaz J.F."/>
            <person name="Benocci T."/>
            <person name="Peng M."/>
            <person name="Battaglia E."/>
            <person name="Haridas S."/>
            <person name="Andreopoulos W."/>
            <person name="Labutti K."/>
            <person name="Pangilinan J."/>
            <person name="Floch G.L."/>
            <person name="Makela M.R."/>
            <person name="Henrissat B."/>
            <person name="Grigoriev I.V."/>
            <person name="Crouch J.A."/>
            <person name="De Vries R.P."/>
            <person name="Sukno S.A."/>
            <person name="Thon M.R."/>
        </authorList>
    </citation>
    <scope>NUCLEOTIDE SEQUENCE</scope>
    <source>
        <strain evidence="1">MAFF235873</strain>
    </source>
</reference>
<dbReference type="Proteomes" id="UP001232148">
    <property type="component" value="Unassembled WGS sequence"/>
</dbReference>